<feature type="region of interest" description="Disordered" evidence="1">
    <location>
        <begin position="20"/>
        <end position="66"/>
    </location>
</feature>
<comment type="caution">
    <text evidence="2">The sequence shown here is derived from an EMBL/GenBank/DDBJ whole genome shotgun (WGS) entry which is preliminary data.</text>
</comment>
<evidence type="ECO:0000256" key="1">
    <source>
        <dbReference type="SAM" id="MobiDB-lite"/>
    </source>
</evidence>
<gene>
    <name evidence="2" type="ORF">ETU37_16410</name>
</gene>
<reference evidence="2 3" key="1">
    <citation type="submission" date="2019-01" db="EMBL/GenBank/DDBJ databases">
        <title>Nocardioides guangzhouensis sp. nov., an actinobacterium isolated from soil.</title>
        <authorList>
            <person name="Fu Y."/>
            <person name="Cai Y."/>
            <person name="Lin Z."/>
            <person name="Chen P."/>
        </authorList>
    </citation>
    <scope>NUCLEOTIDE SEQUENCE [LARGE SCALE GENOMIC DNA]</scope>
    <source>
        <strain evidence="2 3">NBRC 105384</strain>
    </source>
</reference>
<name>A0A4Q5IXL4_9ACTN</name>
<protein>
    <submittedName>
        <fullName evidence="2">Uncharacterized protein</fullName>
    </submittedName>
</protein>
<dbReference type="RefSeq" id="WP_129988415.1">
    <property type="nucleotide sequence ID" value="NZ_SDPU01000028.1"/>
</dbReference>
<proteinExistence type="predicted"/>
<dbReference type="EMBL" id="SDPU01000028">
    <property type="protein sequence ID" value="RYU10824.1"/>
    <property type="molecule type" value="Genomic_DNA"/>
</dbReference>
<sequence>MSEQAGESDYGYDLVHEEVVAARPTPPPDAGRPAAPDVGPELEDGGDLSYDLAHEVPRAEEQGSGS</sequence>
<evidence type="ECO:0000313" key="2">
    <source>
        <dbReference type="EMBL" id="RYU10824.1"/>
    </source>
</evidence>
<dbReference type="AlphaFoldDB" id="A0A4Q5IXL4"/>
<organism evidence="2 3">
    <name type="scientific">Nocardioides iriomotensis</name>
    <dbReference type="NCBI Taxonomy" id="715784"/>
    <lineage>
        <taxon>Bacteria</taxon>
        <taxon>Bacillati</taxon>
        <taxon>Actinomycetota</taxon>
        <taxon>Actinomycetes</taxon>
        <taxon>Propionibacteriales</taxon>
        <taxon>Nocardioidaceae</taxon>
        <taxon>Nocardioides</taxon>
    </lineage>
</organism>
<evidence type="ECO:0000313" key="3">
    <source>
        <dbReference type="Proteomes" id="UP000291189"/>
    </source>
</evidence>
<feature type="compositionally biased region" description="Basic and acidic residues" evidence="1">
    <location>
        <begin position="52"/>
        <end position="66"/>
    </location>
</feature>
<accession>A0A4Q5IXL4</accession>
<keyword evidence="3" id="KW-1185">Reference proteome</keyword>
<dbReference type="Proteomes" id="UP000291189">
    <property type="component" value="Unassembled WGS sequence"/>
</dbReference>